<dbReference type="SMART" id="SM00220">
    <property type="entry name" value="S_TKc"/>
    <property type="match status" value="1"/>
</dbReference>
<proteinExistence type="predicted"/>
<evidence type="ECO:0000256" key="2">
    <source>
        <dbReference type="ARBA" id="ARBA00022840"/>
    </source>
</evidence>
<dbReference type="PANTHER" id="PTHR24346">
    <property type="entry name" value="MAP/MICROTUBULE AFFINITY-REGULATING KINASE"/>
    <property type="match status" value="1"/>
</dbReference>
<evidence type="ECO:0000313" key="6">
    <source>
        <dbReference type="EMBL" id="MBE5036800.1"/>
    </source>
</evidence>
<reference evidence="6 7" key="1">
    <citation type="submission" date="2020-10" db="EMBL/GenBank/DDBJ databases">
        <title>ChiBAC.</title>
        <authorList>
            <person name="Zenner C."/>
            <person name="Hitch T.C.A."/>
            <person name="Clavel T."/>
        </authorList>
    </citation>
    <scope>NUCLEOTIDE SEQUENCE [LARGE SCALE GENOMIC DNA]</scope>
    <source>
        <strain evidence="6 7">DSM 109015</strain>
    </source>
</reference>
<keyword evidence="4" id="KW-0812">Transmembrane</keyword>
<dbReference type="Gene3D" id="3.30.10.20">
    <property type="match status" value="1"/>
</dbReference>
<comment type="caution">
    <text evidence="6">The sequence shown here is derived from an EMBL/GenBank/DDBJ whole genome shotgun (WGS) entry which is preliminary data.</text>
</comment>
<dbReference type="InterPro" id="IPR011009">
    <property type="entry name" value="Kinase-like_dom_sf"/>
</dbReference>
<feature type="region of interest" description="Disordered" evidence="3">
    <location>
        <begin position="364"/>
        <end position="389"/>
    </location>
</feature>
<gene>
    <name evidence="6" type="ORF">INF35_03250</name>
</gene>
<dbReference type="PROSITE" id="PS50011">
    <property type="entry name" value="PROTEIN_KINASE_DOM"/>
    <property type="match status" value="1"/>
</dbReference>
<dbReference type="Proteomes" id="UP000768567">
    <property type="component" value="Unassembled WGS sequence"/>
</dbReference>
<evidence type="ECO:0000256" key="1">
    <source>
        <dbReference type="ARBA" id="ARBA00022741"/>
    </source>
</evidence>
<feature type="domain" description="Protein kinase" evidence="5">
    <location>
        <begin position="48"/>
        <end position="321"/>
    </location>
</feature>
<protein>
    <submittedName>
        <fullName evidence="6">Protein kinase</fullName>
    </submittedName>
</protein>
<dbReference type="Pfam" id="PF03793">
    <property type="entry name" value="PASTA"/>
    <property type="match status" value="1"/>
</dbReference>
<keyword evidence="1" id="KW-0547">Nucleotide-binding</keyword>
<dbReference type="GO" id="GO:0016301">
    <property type="term" value="F:kinase activity"/>
    <property type="evidence" value="ECO:0007669"/>
    <property type="project" value="UniProtKB-KW"/>
</dbReference>
<keyword evidence="6" id="KW-0808">Transferase</keyword>
<sequence>MSNQVPCPHCLEPIAPDFHGLCPHCGKSLDNENPEGALPFGTQLAGKYTVGKYLSADGDGLCYRGVDNEQVRFVRIKEYFPVTLCNGRSPEGALMPKAGREVLFKTSRMDFKDLYDDLHRLTPATGLSRILDVIEENNTVYGVEESEKGMTLTHYLSLKSRPLTPAEARTLLQPVMEGVALLHKSGLIHRGICPDNILLPIDGTAMLTGYGTLALRTGGSELKSQLYAGYAAPEQYSAAEFSGRYTDVYALAAVTYRLVTGQTPVSAPQRRVRDSMESAHSLEASVPTYFSQVISCAMRLDPAKRMQTVPELMSALANPNVANAMFETGENQVSTKKILGAALVVIFVLAVLLLWSLLHPFGSSNSSNTDTPSSQTTVSSPAPTATPEALTYPNLVGQKLEDVEDSDLYASFRIVPTEEYSADYEAGIILSQEQEAGTPVEEGSDPTIDVVVSKGYPIMPEITNFPQKKAEEKLDEAGIAQYTIRIVENNTEFAAGCVVMCTGENGVRIEAGMPVDPSVIIDVWIAGERDDTAQVDSTSGSSSSAASSDSTASSGGQ</sequence>
<dbReference type="Gene3D" id="1.10.510.10">
    <property type="entry name" value="Transferase(Phosphotransferase) domain 1"/>
    <property type="match status" value="1"/>
</dbReference>
<keyword evidence="7" id="KW-1185">Reference proteome</keyword>
<keyword evidence="4" id="KW-0472">Membrane</keyword>
<feature type="region of interest" description="Disordered" evidence="3">
    <location>
        <begin position="531"/>
        <end position="557"/>
    </location>
</feature>
<dbReference type="SMART" id="SM00740">
    <property type="entry name" value="PASTA"/>
    <property type="match status" value="1"/>
</dbReference>
<dbReference type="Pfam" id="PF00069">
    <property type="entry name" value="Pkinase"/>
    <property type="match status" value="1"/>
</dbReference>
<feature type="transmembrane region" description="Helical" evidence="4">
    <location>
        <begin position="338"/>
        <end position="358"/>
    </location>
</feature>
<dbReference type="CDD" id="cd06577">
    <property type="entry name" value="PASTA_pknB"/>
    <property type="match status" value="1"/>
</dbReference>
<dbReference type="EMBL" id="JADCKC010000001">
    <property type="protein sequence ID" value="MBE5036800.1"/>
    <property type="molecule type" value="Genomic_DNA"/>
</dbReference>
<dbReference type="InterPro" id="IPR005543">
    <property type="entry name" value="PASTA_dom"/>
</dbReference>
<name>A0ABR9R0Z0_9FIRM</name>
<dbReference type="InterPro" id="IPR000719">
    <property type="entry name" value="Prot_kinase_dom"/>
</dbReference>
<feature type="compositionally biased region" description="Low complexity" evidence="3">
    <location>
        <begin position="536"/>
        <end position="557"/>
    </location>
</feature>
<organism evidence="6 7">
    <name type="scientific">Gemmiger gallinarum</name>
    <dbReference type="NCBI Taxonomy" id="2779354"/>
    <lineage>
        <taxon>Bacteria</taxon>
        <taxon>Bacillati</taxon>
        <taxon>Bacillota</taxon>
        <taxon>Clostridia</taxon>
        <taxon>Eubacteriales</taxon>
        <taxon>Gemmiger</taxon>
    </lineage>
</organism>
<evidence type="ECO:0000313" key="7">
    <source>
        <dbReference type="Proteomes" id="UP000768567"/>
    </source>
</evidence>
<keyword evidence="2" id="KW-0067">ATP-binding</keyword>
<dbReference type="SUPFAM" id="SSF56112">
    <property type="entry name" value="Protein kinase-like (PK-like)"/>
    <property type="match status" value="1"/>
</dbReference>
<dbReference type="RefSeq" id="WP_193500082.1">
    <property type="nucleotide sequence ID" value="NZ_JADCKC010000001.1"/>
</dbReference>
<dbReference type="PANTHER" id="PTHR24346:SF30">
    <property type="entry name" value="MATERNAL EMBRYONIC LEUCINE ZIPPER KINASE"/>
    <property type="match status" value="1"/>
</dbReference>
<keyword evidence="6" id="KW-0418">Kinase</keyword>
<accession>A0ABR9R0Z0</accession>
<evidence type="ECO:0000256" key="4">
    <source>
        <dbReference type="SAM" id="Phobius"/>
    </source>
</evidence>
<keyword evidence="4" id="KW-1133">Transmembrane helix</keyword>
<evidence type="ECO:0000259" key="5">
    <source>
        <dbReference type="PROSITE" id="PS50011"/>
    </source>
</evidence>
<evidence type="ECO:0000256" key="3">
    <source>
        <dbReference type="SAM" id="MobiDB-lite"/>
    </source>
</evidence>